<proteinExistence type="predicted"/>
<evidence type="ECO:0000256" key="7">
    <source>
        <dbReference type="ARBA" id="ARBA00023136"/>
    </source>
</evidence>
<reference evidence="9 10" key="1">
    <citation type="submission" date="2021-03" db="EMBL/GenBank/DDBJ databases">
        <title>Genomic Encyclopedia of Type Strains, Phase IV (KMG-IV): sequencing the most valuable type-strain genomes for metagenomic binning, comparative biology and taxonomic classification.</title>
        <authorList>
            <person name="Goeker M."/>
        </authorList>
    </citation>
    <scope>NUCLEOTIDE SEQUENCE [LARGE SCALE GENOMIC DNA]</scope>
    <source>
        <strain evidence="9 10">DSM 1289</strain>
    </source>
</reference>
<evidence type="ECO:0000256" key="8">
    <source>
        <dbReference type="SAM" id="Phobius"/>
    </source>
</evidence>
<dbReference type="InterPro" id="IPR006741">
    <property type="entry name" value="AgrB"/>
</dbReference>
<evidence type="ECO:0000313" key="10">
    <source>
        <dbReference type="Proteomes" id="UP000767291"/>
    </source>
</evidence>
<dbReference type="SMART" id="SM00793">
    <property type="entry name" value="AgrB"/>
    <property type="match status" value="1"/>
</dbReference>
<accession>A0ABS4EBL1</accession>
<evidence type="ECO:0000256" key="5">
    <source>
        <dbReference type="ARBA" id="ARBA00022801"/>
    </source>
</evidence>
<feature type="transmembrane region" description="Helical" evidence="8">
    <location>
        <begin position="33"/>
        <end position="62"/>
    </location>
</feature>
<dbReference type="Proteomes" id="UP000767291">
    <property type="component" value="Unassembled WGS sequence"/>
</dbReference>
<feature type="transmembrane region" description="Helical" evidence="8">
    <location>
        <begin position="82"/>
        <end position="100"/>
    </location>
</feature>
<keyword evidence="3" id="KW-0645">Protease</keyword>
<gene>
    <name evidence="9" type="ORF">J2Z43_001713</name>
</gene>
<keyword evidence="6 8" id="KW-1133">Transmembrane helix</keyword>
<evidence type="ECO:0000256" key="2">
    <source>
        <dbReference type="ARBA" id="ARBA00022654"/>
    </source>
</evidence>
<sequence length="194" mass="21983">MFKLSADRITSVLVTNELIEEKEFRVYSYGFELIIAFAANALTVLLIGLIFGKFVHTLLFLLTYCPIRQYAGGFHAKNYSRCLLTFATIYLVTILTINYIDLEVYQIPIMIGLAVSLIGICILSPVEHRNNPLSDAERIHHKKVAARLSLIIFTVNVASISFGILTNYFIFSAFALYWIFIMQVLAIVTSRRTS</sequence>
<protein>
    <submittedName>
        <fullName evidence="9">Accessory gene regulator B</fullName>
    </submittedName>
</protein>
<evidence type="ECO:0000256" key="1">
    <source>
        <dbReference type="ARBA" id="ARBA00022475"/>
    </source>
</evidence>
<keyword evidence="2" id="KW-0673">Quorum sensing</keyword>
<organism evidence="9 10">
    <name type="scientific">Metaclostridioides mangenotii</name>
    <dbReference type="NCBI Taxonomy" id="1540"/>
    <lineage>
        <taxon>Bacteria</taxon>
        <taxon>Bacillati</taxon>
        <taxon>Bacillota</taxon>
        <taxon>Clostridia</taxon>
        <taxon>Peptostreptococcales</taxon>
        <taxon>Peptostreptococcaceae</taxon>
        <taxon>Metaclostridioides</taxon>
    </lineage>
</organism>
<feature type="transmembrane region" description="Helical" evidence="8">
    <location>
        <begin position="144"/>
        <end position="162"/>
    </location>
</feature>
<dbReference type="EMBL" id="JAGGJX010000002">
    <property type="protein sequence ID" value="MBP1855320.1"/>
    <property type="molecule type" value="Genomic_DNA"/>
</dbReference>
<keyword evidence="4 8" id="KW-0812">Transmembrane</keyword>
<dbReference type="Pfam" id="PF04647">
    <property type="entry name" value="AgrB"/>
    <property type="match status" value="1"/>
</dbReference>
<keyword evidence="10" id="KW-1185">Reference proteome</keyword>
<dbReference type="RefSeq" id="WP_209456755.1">
    <property type="nucleotide sequence ID" value="NZ_BAAACS010000002.1"/>
</dbReference>
<evidence type="ECO:0000256" key="6">
    <source>
        <dbReference type="ARBA" id="ARBA00022989"/>
    </source>
</evidence>
<comment type="caution">
    <text evidence="9">The sequence shown here is derived from an EMBL/GenBank/DDBJ whole genome shotgun (WGS) entry which is preliminary data.</text>
</comment>
<feature type="transmembrane region" description="Helical" evidence="8">
    <location>
        <begin position="168"/>
        <end position="188"/>
    </location>
</feature>
<evidence type="ECO:0000256" key="4">
    <source>
        <dbReference type="ARBA" id="ARBA00022692"/>
    </source>
</evidence>
<evidence type="ECO:0000313" key="9">
    <source>
        <dbReference type="EMBL" id="MBP1855320.1"/>
    </source>
</evidence>
<feature type="transmembrane region" description="Helical" evidence="8">
    <location>
        <begin position="106"/>
        <end position="123"/>
    </location>
</feature>
<keyword evidence="1" id="KW-1003">Cell membrane</keyword>
<name>A0ABS4EBL1_9FIRM</name>
<evidence type="ECO:0000256" key="3">
    <source>
        <dbReference type="ARBA" id="ARBA00022670"/>
    </source>
</evidence>
<keyword evidence="7 8" id="KW-0472">Membrane</keyword>
<keyword evidence="5" id="KW-0378">Hydrolase</keyword>